<keyword evidence="1" id="KW-0812">Transmembrane</keyword>
<sequence length="445" mass="50337">MDVNSGLRAFLRFCLRASCASAIIMTISMMVFAQTTDYDLARTLSGLSVSQKKLLYQYGTLQTYAGQPVADSFWQQHTKELQGIDPAAAGILAKELLANTDLEYTVKKPSRLQALRGVFTASRLLIGLAALIAAYSLIHLLSRFWSRIYAWLYRKLYRVVHLLFSPRMLTWELLLLSVAGIYFGVGINELLLRTVVLQVSVFTLWAQLTAVATRQDRIKYYYEQVVDHLERRGTTKEAMIAVGLPALGATLALVWLMFHAPENWYAYEVVVPGMVALFTLPPVIYLHAVLKRIVLPFPVQSRRADKLLAVYTAATLLLWIVLVLLPPVQPAVLVAVSIVLTFMLLPMSIEEVTRCETRNYIWLQLVTVSWLCACVLAGGQRAIPMLNWTGLGGLLLYVIFKYWEVPVLLGYSWRNRKALGSLGMAILIWAVAMLARWQPQWFIWF</sequence>
<evidence type="ECO:0000313" key="2">
    <source>
        <dbReference type="EMBL" id="MBC9933078.1"/>
    </source>
</evidence>
<comment type="caution">
    <text evidence="2">The sequence shown here is derived from an EMBL/GenBank/DDBJ whole genome shotgun (WGS) entry which is preliminary data.</text>
</comment>
<feature type="transmembrane region" description="Helical" evidence="1">
    <location>
        <begin position="159"/>
        <end position="184"/>
    </location>
</feature>
<keyword evidence="1" id="KW-0472">Membrane</keyword>
<dbReference type="Proteomes" id="UP000659124">
    <property type="component" value="Unassembled WGS sequence"/>
</dbReference>
<feature type="transmembrane region" description="Helical" evidence="1">
    <location>
        <begin position="361"/>
        <end position="379"/>
    </location>
</feature>
<feature type="transmembrane region" description="Helical" evidence="1">
    <location>
        <begin position="238"/>
        <end position="258"/>
    </location>
</feature>
<feature type="transmembrane region" description="Helical" evidence="1">
    <location>
        <begin position="391"/>
        <end position="411"/>
    </location>
</feature>
<feature type="transmembrane region" description="Helical" evidence="1">
    <location>
        <begin position="190"/>
        <end position="212"/>
    </location>
</feature>
<feature type="transmembrane region" description="Helical" evidence="1">
    <location>
        <begin position="331"/>
        <end position="349"/>
    </location>
</feature>
<name>A0ABR7TSU3_9BACT</name>
<reference evidence="2 3" key="1">
    <citation type="submission" date="2020-09" db="EMBL/GenBank/DDBJ databases">
        <title>Genome sequences of type strains of Chitinophaga qingshengii and Chitinophaga varians.</title>
        <authorList>
            <person name="Kittiwongwattana C."/>
        </authorList>
    </citation>
    <scope>NUCLEOTIDE SEQUENCE [LARGE SCALE GENOMIC DNA]</scope>
    <source>
        <strain evidence="2 3">JCM 30026</strain>
    </source>
</reference>
<feature type="transmembrane region" description="Helical" evidence="1">
    <location>
        <begin position="307"/>
        <end position="325"/>
    </location>
</feature>
<feature type="transmembrane region" description="Helical" evidence="1">
    <location>
        <begin position="418"/>
        <end position="437"/>
    </location>
</feature>
<gene>
    <name evidence="2" type="ORF">ICL07_22000</name>
</gene>
<protein>
    <submittedName>
        <fullName evidence="2">Uncharacterized protein</fullName>
    </submittedName>
</protein>
<evidence type="ECO:0000256" key="1">
    <source>
        <dbReference type="SAM" id="Phobius"/>
    </source>
</evidence>
<organism evidence="2 3">
    <name type="scientific">Chitinophaga qingshengii</name>
    <dbReference type="NCBI Taxonomy" id="1569794"/>
    <lineage>
        <taxon>Bacteria</taxon>
        <taxon>Pseudomonadati</taxon>
        <taxon>Bacteroidota</taxon>
        <taxon>Chitinophagia</taxon>
        <taxon>Chitinophagales</taxon>
        <taxon>Chitinophagaceae</taxon>
        <taxon>Chitinophaga</taxon>
    </lineage>
</organism>
<feature type="transmembrane region" description="Helical" evidence="1">
    <location>
        <begin position="118"/>
        <end position="138"/>
    </location>
</feature>
<evidence type="ECO:0000313" key="3">
    <source>
        <dbReference type="Proteomes" id="UP000659124"/>
    </source>
</evidence>
<proteinExistence type="predicted"/>
<dbReference type="EMBL" id="JACVFC010000003">
    <property type="protein sequence ID" value="MBC9933078.1"/>
    <property type="molecule type" value="Genomic_DNA"/>
</dbReference>
<feature type="transmembrane region" description="Helical" evidence="1">
    <location>
        <begin position="13"/>
        <end position="33"/>
    </location>
</feature>
<accession>A0ABR7TSU3</accession>
<keyword evidence="1" id="KW-1133">Transmembrane helix</keyword>
<keyword evidence="3" id="KW-1185">Reference proteome</keyword>
<feature type="transmembrane region" description="Helical" evidence="1">
    <location>
        <begin position="264"/>
        <end position="286"/>
    </location>
</feature>
<dbReference type="RefSeq" id="WP_188090203.1">
    <property type="nucleotide sequence ID" value="NZ_JACVFC010000003.1"/>
</dbReference>